<evidence type="ECO:0000256" key="1">
    <source>
        <dbReference type="ARBA" id="ARBA00001966"/>
    </source>
</evidence>
<accession>A0A161K7G5</accession>
<reference evidence="6" key="1">
    <citation type="submission" date="2015-10" db="EMBL/GenBank/DDBJ databases">
        <authorList>
            <person name="Gilbert D.G."/>
        </authorList>
    </citation>
    <scope>NUCLEOTIDE SEQUENCE</scope>
</reference>
<keyword evidence="3" id="KW-0479">Metal-binding</keyword>
<evidence type="ECO:0000256" key="4">
    <source>
        <dbReference type="ARBA" id="ARBA00023004"/>
    </source>
</evidence>
<gene>
    <name evidence="6" type="ORF">MGWOODY_Clf757</name>
</gene>
<evidence type="ECO:0000256" key="2">
    <source>
        <dbReference type="ARBA" id="ARBA00022691"/>
    </source>
</evidence>
<dbReference type="SUPFAM" id="SSF102114">
    <property type="entry name" value="Radical SAM enzymes"/>
    <property type="match status" value="1"/>
</dbReference>
<dbReference type="PANTHER" id="PTHR43409">
    <property type="entry name" value="ANAEROBIC MAGNESIUM-PROTOPORPHYRIN IX MONOMETHYL ESTER CYCLASE-RELATED"/>
    <property type="match status" value="1"/>
</dbReference>
<evidence type="ECO:0000256" key="5">
    <source>
        <dbReference type="ARBA" id="ARBA00023014"/>
    </source>
</evidence>
<dbReference type="GO" id="GO:0005829">
    <property type="term" value="C:cytosol"/>
    <property type="evidence" value="ECO:0007669"/>
    <property type="project" value="TreeGrafter"/>
</dbReference>
<sequence>MADRMADGEPSYFDLPGLVYKKDGQTIQNEGFCTSEFAKPPRLEDLDMERYNKAGFGIGILTKLGGFYYPASASEAQINESGWRVIRPIDEVVAEVKSMKERFNMKKVFFVDNGFNLPLDHAKSLCSQLIESDVKIRWNTCLAPFNCDAELIGLMKDAGCGLVMMVNRSGNPGDMDSMAEENEALAEVCRMCDEGGLHYNIGKQFGEPGETRESVDNKLEFLRSINPAVANLRVGVSVMPGTEVAVIAKKEGLIKDESELVKPTFYIADEVKLWIVDYLKEQVENDPRWNLS</sequence>
<organism evidence="6">
    <name type="scientific">hydrothermal vent metagenome</name>
    <dbReference type="NCBI Taxonomy" id="652676"/>
    <lineage>
        <taxon>unclassified sequences</taxon>
        <taxon>metagenomes</taxon>
        <taxon>ecological metagenomes</taxon>
    </lineage>
</organism>
<protein>
    <submittedName>
        <fullName evidence="6">Radical SAM domain protein</fullName>
    </submittedName>
</protein>
<dbReference type="InterPro" id="IPR051198">
    <property type="entry name" value="BchE-like"/>
</dbReference>
<keyword evidence="2" id="KW-0949">S-adenosyl-L-methionine</keyword>
<dbReference type="GO" id="GO:0046872">
    <property type="term" value="F:metal ion binding"/>
    <property type="evidence" value="ECO:0007669"/>
    <property type="project" value="UniProtKB-KW"/>
</dbReference>
<proteinExistence type="predicted"/>
<evidence type="ECO:0000256" key="3">
    <source>
        <dbReference type="ARBA" id="ARBA00022723"/>
    </source>
</evidence>
<dbReference type="InterPro" id="IPR058240">
    <property type="entry name" value="rSAM_sf"/>
</dbReference>
<dbReference type="AlphaFoldDB" id="A0A161K7G5"/>
<dbReference type="GO" id="GO:0051536">
    <property type="term" value="F:iron-sulfur cluster binding"/>
    <property type="evidence" value="ECO:0007669"/>
    <property type="project" value="UniProtKB-KW"/>
</dbReference>
<keyword evidence="5" id="KW-0411">Iron-sulfur</keyword>
<keyword evidence="4" id="KW-0408">Iron</keyword>
<name>A0A161K7G5_9ZZZZ</name>
<evidence type="ECO:0000313" key="6">
    <source>
        <dbReference type="EMBL" id="CUV01097.1"/>
    </source>
</evidence>
<dbReference type="PANTHER" id="PTHR43409:SF7">
    <property type="entry name" value="BLL1977 PROTEIN"/>
    <property type="match status" value="1"/>
</dbReference>
<comment type="cofactor">
    <cofactor evidence="1">
        <name>[4Fe-4S] cluster</name>
        <dbReference type="ChEBI" id="CHEBI:49883"/>
    </cofactor>
</comment>
<dbReference type="EMBL" id="FAXA01000002">
    <property type="protein sequence ID" value="CUV01097.1"/>
    <property type="molecule type" value="Genomic_DNA"/>
</dbReference>